<dbReference type="HOGENOM" id="CLU_990386_0_0_1"/>
<dbReference type="eggNOG" id="ENOG502SGW6">
    <property type="taxonomic scope" value="Eukaryota"/>
</dbReference>
<dbReference type="SUPFAM" id="SSF81383">
    <property type="entry name" value="F-box domain"/>
    <property type="match status" value="1"/>
</dbReference>
<evidence type="ECO:0000313" key="1">
    <source>
        <dbReference type="EMBL" id="EAW08570.1"/>
    </source>
</evidence>
<sequence>MGGWEIFCAICGGTFFSSVDIDCENTDEYAYRDTVLGESDVSWLGRVRGLGMNDSAPGNDRSYLTGVGRYWDYTPIPPFTTKKVIPPGLPHIFPFHSLCYEDILQRCIQQARPGPIRTDVLFQLFEGLNTTWHHIPRLVSTLSPIMDFDRKSDATHDPPTRDIFYEIPFELRHEIMKYLPVASILALKAASRPMHATPISGDAWRQRLQDELPWLWEVHEVDLFQSRAMEGRAAGALMDIDEKSRYTPANDEYILGLANRRRIWGVCEEIRALYLEQVDGL</sequence>
<keyword evidence="2" id="KW-1185">Reference proteome</keyword>
<reference evidence="1 2" key="1">
    <citation type="journal article" date="2008" name="PLoS Genet.">
        <title>Genomic islands in the pathogenic filamentous fungus Aspergillus fumigatus.</title>
        <authorList>
            <person name="Fedorova N.D."/>
            <person name="Khaldi N."/>
            <person name="Joardar V.S."/>
            <person name="Maiti R."/>
            <person name="Amedeo P."/>
            <person name="Anderson M.J."/>
            <person name="Crabtree J."/>
            <person name="Silva J.C."/>
            <person name="Badger J.H."/>
            <person name="Albarraq A."/>
            <person name="Angiuoli S."/>
            <person name="Bussey H."/>
            <person name="Bowyer P."/>
            <person name="Cotty P.J."/>
            <person name="Dyer P.S."/>
            <person name="Egan A."/>
            <person name="Galens K."/>
            <person name="Fraser-Liggett C.M."/>
            <person name="Haas B.J."/>
            <person name="Inman J.M."/>
            <person name="Kent R."/>
            <person name="Lemieux S."/>
            <person name="Malavazi I."/>
            <person name="Orvis J."/>
            <person name="Roemer T."/>
            <person name="Ronning C.M."/>
            <person name="Sundaram J.P."/>
            <person name="Sutton G."/>
            <person name="Turner G."/>
            <person name="Venter J.C."/>
            <person name="White O.R."/>
            <person name="Whitty B.R."/>
            <person name="Youngman P."/>
            <person name="Wolfe K.H."/>
            <person name="Goldman G.H."/>
            <person name="Wortman J.R."/>
            <person name="Jiang B."/>
            <person name="Denning D.W."/>
            <person name="Nierman W.C."/>
        </authorList>
    </citation>
    <scope>NUCLEOTIDE SEQUENCE [LARGE SCALE GENOMIC DNA]</scope>
    <source>
        <strain evidence="2">ATCC 1007 / CBS 513.65 / DSM 816 / NCTC 3887 / NRRL 1</strain>
    </source>
</reference>
<name>A1CSE9_ASPCL</name>
<organism evidence="1 2">
    <name type="scientific">Aspergillus clavatus (strain ATCC 1007 / CBS 513.65 / DSM 816 / NCTC 3887 / NRRL 1 / QM 1276 / 107)</name>
    <dbReference type="NCBI Taxonomy" id="344612"/>
    <lineage>
        <taxon>Eukaryota</taxon>
        <taxon>Fungi</taxon>
        <taxon>Dikarya</taxon>
        <taxon>Ascomycota</taxon>
        <taxon>Pezizomycotina</taxon>
        <taxon>Eurotiomycetes</taxon>
        <taxon>Eurotiomycetidae</taxon>
        <taxon>Eurotiales</taxon>
        <taxon>Aspergillaceae</taxon>
        <taxon>Aspergillus</taxon>
        <taxon>Aspergillus subgen. Fumigati</taxon>
    </lineage>
</organism>
<protein>
    <submittedName>
        <fullName evidence="1">F-box domain protein</fullName>
    </submittedName>
</protein>
<proteinExistence type="predicted"/>
<dbReference type="AlphaFoldDB" id="A1CSE9"/>
<dbReference type="EMBL" id="DS027059">
    <property type="protein sequence ID" value="EAW08570.1"/>
    <property type="molecule type" value="Genomic_DNA"/>
</dbReference>
<dbReference type="VEuPathDB" id="FungiDB:ACLA_033060"/>
<dbReference type="RefSeq" id="XP_001269996.1">
    <property type="nucleotide sequence ID" value="XM_001269995.1"/>
</dbReference>
<accession>A1CSE9</accession>
<dbReference type="GeneID" id="4702106"/>
<dbReference type="OMA" id="PHVFPFH"/>
<gene>
    <name evidence="1" type="ORF">ACLA_033060</name>
</gene>
<evidence type="ECO:0000313" key="2">
    <source>
        <dbReference type="Proteomes" id="UP000006701"/>
    </source>
</evidence>
<dbReference type="KEGG" id="act:ACLA_033060"/>
<dbReference type="InterPro" id="IPR036047">
    <property type="entry name" value="F-box-like_dom_sf"/>
</dbReference>
<dbReference type="OrthoDB" id="9984533at2759"/>
<dbReference type="Proteomes" id="UP000006701">
    <property type="component" value="Unassembled WGS sequence"/>
</dbReference>